<evidence type="ECO:0000313" key="1">
    <source>
        <dbReference type="EMBL" id="SHK10778.1"/>
    </source>
</evidence>
<dbReference type="EMBL" id="FRAA01000003">
    <property type="protein sequence ID" value="SHK10778.1"/>
    <property type="molecule type" value="Genomic_DNA"/>
</dbReference>
<sequence>MSSIKKSKPLFVVCPECHLEHKLQAKYGDDIVFISALGGLYQFESFDEYEEVSQLISNQNINRIYIVNSHHCSFFQNVIVGKKLKATYAEDTLNNLYFENIEALIPLNRISEKIRLLSSLFLKSQGQKFLDSPLLGDRIESGELECIGLFIDHEYTFNEVPIYGTTTI</sequence>
<dbReference type="Proteomes" id="UP000184474">
    <property type="component" value="Unassembled WGS sequence"/>
</dbReference>
<accession>A0A1M6PSC5</accession>
<dbReference type="RefSeq" id="WP_073121858.1">
    <property type="nucleotide sequence ID" value="NZ_FRAA01000003.1"/>
</dbReference>
<dbReference type="AlphaFoldDB" id="A0A1M6PSC5"/>
<name>A0A1M6PSC5_REIAG</name>
<organism evidence="1 2">
    <name type="scientific">Reichenbachiella agariperforans</name>
    <dbReference type="NCBI Taxonomy" id="156994"/>
    <lineage>
        <taxon>Bacteria</taxon>
        <taxon>Pseudomonadati</taxon>
        <taxon>Bacteroidota</taxon>
        <taxon>Cytophagia</taxon>
        <taxon>Cytophagales</taxon>
        <taxon>Reichenbachiellaceae</taxon>
        <taxon>Reichenbachiella</taxon>
    </lineage>
</organism>
<protein>
    <recommendedName>
        <fullName evidence="3">Carbonic anhydrase</fullName>
    </recommendedName>
</protein>
<proteinExistence type="predicted"/>
<evidence type="ECO:0008006" key="3">
    <source>
        <dbReference type="Google" id="ProtNLM"/>
    </source>
</evidence>
<keyword evidence="2" id="KW-1185">Reference proteome</keyword>
<reference evidence="2" key="1">
    <citation type="submission" date="2016-11" db="EMBL/GenBank/DDBJ databases">
        <authorList>
            <person name="Varghese N."/>
            <person name="Submissions S."/>
        </authorList>
    </citation>
    <scope>NUCLEOTIDE SEQUENCE [LARGE SCALE GENOMIC DNA]</scope>
    <source>
        <strain evidence="2">DSM 26134</strain>
    </source>
</reference>
<evidence type="ECO:0000313" key="2">
    <source>
        <dbReference type="Proteomes" id="UP000184474"/>
    </source>
</evidence>
<gene>
    <name evidence="1" type="ORF">SAMN04488028_10312</name>
</gene>
<dbReference type="STRING" id="156994.SAMN04488028_10312"/>